<evidence type="ECO:0000256" key="1">
    <source>
        <dbReference type="SAM" id="Phobius"/>
    </source>
</evidence>
<sequence length="139" mass="16392">MILITLSIYSFIIFFTILEGDFSFRIFFLFTLTYLILVGIGLSLRYHSTNSHLDDTVIFIKEDQIIREGKYLRKVRIFYNDISDIKDVKYGIILFDKNFSKFKSSFSINPEITDPGLIFIPKTMENFEEIKKYVVSKIN</sequence>
<dbReference type="Proteomes" id="UP000240608">
    <property type="component" value="Unassembled WGS sequence"/>
</dbReference>
<protein>
    <submittedName>
        <fullName evidence="2">Uncharacterized protein</fullName>
    </submittedName>
</protein>
<organism evidence="2 3">
    <name type="scientific">Marivirga lumbricoides</name>
    <dbReference type="NCBI Taxonomy" id="1046115"/>
    <lineage>
        <taxon>Bacteria</taxon>
        <taxon>Pseudomonadati</taxon>
        <taxon>Bacteroidota</taxon>
        <taxon>Cytophagia</taxon>
        <taxon>Cytophagales</taxon>
        <taxon>Marivirgaceae</taxon>
        <taxon>Marivirga</taxon>
    </lineage>
</organism>
<keyword evidence="1" id="KW-0472">Membrane</keyword>
<gene>
    <name evidence="2" type="ORF">C9994_03920</name>
</gene>
<feature type="transmembrane region" description="Helical" evidence="1">
    <location>
        <begin position="24"/>
        <end position="44"/>
    </location>
</feature>
<reference evidence="2 3" key="1">
    <citation type="submission" date="2018-03" db="EMBL/GenBank/DDBJ databases">
        <title>Cross-interface Injection: A General Nanoliter Liquid Handling Method Applied to Single Cells Genome Amplification Automated Nanoliter Liquid Handling Applied to Single Cell Multiple Displacement Amplification.</title>
        <authorList>
            <person name="Yun J."/>
            <person name="Xu P."/>
            <person name="Xu J."/>
            <person name="Dai X."/>
            <person name="Wang Y."/>
            <person name="Zheng X."/>
            <person name="Cao C."/>
            <person name="Yi Q."/>
            <person name="Zhu Y."/>
            <person name="Wang L."/>
            <person name="Dong Z."/>
            <person name="Huang Y."/>
            <person name="Huang L."/>
            <person name="Du W."/>
        </authorList>
    </citation>
    <scope>NUCLEOTIDE SEQUENCE [LARGE SCALE GENOMIC DNA]</scope>
    <source>
        <strain evidence="2 3">Z-D1-2</strain>
    </source>
</reference>
<dbReference type="EMBL" id="PYVU01000021">
    <property type="protein sequence ID" value="PTB97206.1"/>
    <property type="molecule type" value="Genomic_DNA"/>
</dbReference>
<accession>A0A2T4DTW5</accession>
<keyword evidence="1" id="KW-1133">Transmembrane helix</keyword>
<name>A0A2T4DTW5_9BACT</name>
<comment type="caution">
    <text evidence="2">The sequence shown here is derived from an EMBL/GenBank/DDBJ whole genome shotgun (WGS) entry which is preliminary data.</text>
</comment>
<evidence type="ECO:0000313" key="3">
    <source>
        <dbReference type="Proteomes" id="UP000240608"/>
    </source>
</evidence>
<proteinExistence type="predicted"/>
<keyword evidence="1" id="KW-0812">Transmembrane</keyword>
<evidence type="ECO:0000313" key="2">
    <source>
        <dbReference type="EMBL" id="PTB97206.1"/>
    </source>
</evidence>
<dbReference type="AlphaFoldDB" id="A0A2T4DTW5"/>